<dbReference type="InterPro" id="IPR036976">
    <property type="entry name" value="RimM_N_sf"/>
</dbReference>
<dbReference type="GO" id="GO:0042274">
    <property type="term" value="P:ribosomal small subunit biogenesis"/>
    <property type="evidence" value="ECO:0007669"/>
    <property type="project" value="UniProtKB-UniRule"/>
</dbReference>
<dbReference type="Pfam" id="PF01782">
    <property type="entry name" value="RimM"/>
    <property type="match status" value="1"/>
</dbReference>
<dbReference type="GO" id="GO:0005737">
    <property type="term" value="C:cytoplasm"/>
    <property type="evidence" value="ECO:0007669"/>
    <property type="project" value="UniProtKB-SubCell"/>
</dbReference>
<dbReference type="SUPFAM" id="SSF50447">
    <property type="entry name" value="Translation proteins"/>
    <property type="match status" value="1"/>
</dbReference>
<dbReference type="OrthoDB" id="9810331at2"/>
<dbReference type="GO" id="GO:0005840">
    <property type="term" value="C:ribosome"/>
    <property type="evidence" value="ECO:0007669"/>
    <property type="project" value="InterPro"/>
</dbReference>
<dbReference type="InterPro" id="IPR011033">
    <property type="entry name" value="PRC_barrel-like_sf"/>
</dbReference>
<proteinExistence type="inferred from homology"/>
<keyword evidence="3 5" id="KW-0698">rRNA processing</keyword>
<dbReference type="PANTHER" id="PTHR33692:SF1">
    <property type="entry name" value="RIBOSOME MATURATION FACTOR RIMM"/>
    <property type="match status" value="1"/>
</dbReference>
<protein>
    <recommendedName>
        <fullName evidence="5">Ribosome maturation factor RimM</fullName>
    </recommendedName>
</protein>
<reference evidence="9" key="1">
    <citation type="submission" date="2016-10" db="EMBL/GenBank/DDBJ databases">
        <authorList>
            <person name="Varghese N."/>
            <person name="Submissions S."/>
        </authorList>
    </citation>
    <scope>NUCLEOTIDE SEQUENCE [LARGE SCALE GENOMIC DNA]</scope>
    <source>
        <strain evidence="9">XBD2006</strain>
    </source>
</reference>
<dbReference type="Proteomes" id="UP000183047">
    <property type="component" value="Unassembled WGS sequence"/>
</dbReference>
<evidence type="ECO:0000256" key="3">
    <source>
        <dbReference type="ARBA" id="ARBA00022552"/>
    </source>
</evidence>
<evidence type="ECO:0000313" key="8">
    <source>
        <dbReference type="EMBL" id="SCY27051.1"/>
    </source>
</evidence>
<gene>
    <name evidence="5" type="primary">rimM</name>
    <name evidence="8" type="ORF">SAMN02910451_01966</name>
</gene>
<accession>A0A1G5EJS9</accession>
<keyword evidence="4 5" id="KW-0143">Chaperone</keyword>
<organism evidence="8 9">
    <name type="scientific">Butyrivibrio hungatei</name>
    <dbReference type="NCBI Taxonomy" id="185008"/>
    <lineage>
        <taxon>Bacteria</taxon>
        <taxon>Bacillati</taxon>
        <taxon>Bacillota</taxon>
        <taxon>Clostridia</taxon>
        <taxon>Lachnospirales</taxon>
        <taxon>Lachnospiraceae</taxon>
        <taxon>Butyrivibrio</taxon>
    </lineage>
</organism>
<evidence type="ECO:0000256" key="2">
    <source>
        <dbReference type="ARBA" id="ARBA00022517"/>
    </source>
</evidence>
<feature type="domain" description="RimM N-terminal" evidence="6">
    <location>
        <begin position="6"/>
        <end position="88"/>
    </location>
</feature>
<evidence type="ECO:0000259" key="6">
    <source>
        <dbReference type="Pfam" id="PF01782"/>
    </source>
</evidence>
<comment type="function">
    <text evidence="5">An accessory protein needed during the final step in the assembly of 30S ribosomal subunit, possibly for assembly of the head region. Essential for efficient processing of 16S rRNA. May be needed both before and after RbfA during the maturation of 16S rRNA. It has affinity for free ribosomal 30S subunits but not for 70S ribosomes.</text>
</comment>
<dbReference type="InterPro" id="IPR011961">
    <property type="entry name" value="RimM"/>
</dbReference>
<evidence type="ECO:0000259" key="7">
    <source>
        <dbReference type="Pfam" id="PF24986"/>
    </source>
</evidence>
<dbReference type="InterPro" id="IPR056792">
    <property type="entry name" value="PRC_RimM"/>
</dbReference>
<dbReference type="AlphaFoldDB" id="A0A1G5EJS9"/>
<keyword evidence="9" id="KW-1185">Reference proteome</keyword>
<name>A0A1G5EJS9_9FIRM</name>
<dbReference type="GO" id="GO:0043022">
    <property type="term" value="F:ribosome binding"/>
    <property type="evidence" value="ECO:0007669"/>
    <property type="project" value="InterPro"/>
</dbReference>
<comment type="subunit">
    <text evidence="5">Binds ribosomal protein uS19.</text>
</comment>
<dbReference type="NCBIfam" id="TIGR02273">
    <property type="entry name" value="16S_RimM"/>
    <property type="match status" value="1"/>
</dbReference>
<dbReference type="RefSeq" id="WP_074462542.1">
    <property type="nucleotide sequence ID" value="NZ_FMUR01000011.1"/>
</dbReference>
<dbReference type="Pfam" id="PF24986">
    <property type="entry name" value="PRC_RimM"/>
    <property type="match status" value="1"/>
</dbReference>
<dbReference type="EMBL" id="FMUR01000011">
    <property type="protein sequence ID" value="SCY27051.1"/>
    <property type="molecule type" value="Genomic_DNA"/>
</dbReference>
<keyword evidence="1 5" id="KW-0963">Cytoplasm</keyword>
<dbReference type="PANTHER" id="PTHR33692">
    <property type="entry name" value="RIBOSOME MATURATION FACTOR RIMM"/>
    <property type="match status" value="1"/>
</dbReference>
<evidence type="ECO:0000256" key="1">
    <source>
        <dbReference type="ARBA" id="ARBA00022490"/>
    </source>
</evidence>
<keyword evidence="2 5" id="KW-0690">Ribosome biogenesis</keyword>
<dbReference type="Gene3D" id="2.30.30.240">
    <property type="entry name" value="PRC-barrel domain"/>
    <property type="match status" value="1"/>
</dbReference>
<feature type="domain" description="Ribosome maturation factor RimM PRC barrel" evidence="7">
    <location>
        <begin position="101"/>
        <end position="168"/>
    </location>
</feature>
<dbReference type="HAMAP" id="MF_00014">
    <property type="entry name" value="Ribosome_mat_RimM"/>
    <property type="match status" value="1"/>
</dbReference>
<evidence type="ECO:0000256" key="5">
    <source>
        <dbReference type="HAMAP-Rule" id="MF_00014"/>
    </source>
</evidence>
<dbReference type="STRING" id="185008.bhn_I1261"/>
<evidence type="ECO:0000313" key="9">
    <source>
        <dbReference type="Proteomes" id="UP000183047"/>
    </source>
</evidence>
<comment type="similarity">
    <text evidence="5">Belongs to the RimM family.</text>
</comment>
<comment type="domain">
    <text evidence="5">The PRC barrel domain binds ribosomal protein uS19.</text>
</comment>
<dbReference type="InterPro" id="IPR002676">
    <property type="entry name" value="RimM_N"/>
</dbReference>
<sequence>MTDRFQVGVIASTHGLNGEVNVFPTTEDPNRFKKLKKVTLHTNRGEQLELDVQSARFFKKFVIVKFKQFDNINDVEKFRGCELTISRKDAIKLAPGEYYVADLVGLDIVDEEGNKLGVLSDVIQTGANDVYEMEPVDGTDKVYIPAIKDCVREIDVKNGRIIIHVMEGLF</sequence>
<dbReference type="Gene3D" id="2.40.30.60">
    <property type="entry name" value="RimM"/>
    <property type="match status" value="1"/>
</dbReference>
<dbReference type="GO" id="GO:0006364">
    <property type="term" value="P:rRNA processing"/>
    <property type="evidence" value="ECO:0007669"/>
    <property type="project" value="UniProtKB-UniRule"/>
</dbReference>
<dbReference type="InterPro" id="IPR009000">
    <property type="entry name" value="Transl_B-barrel_sf"/>
</dbReference>
<comment type="subcellular location">
    <subcellularLocation>
        <location evidence="5">Cytoplasm</location>
    </subcellularLocation>
</comment>
<dbReference type="SUPFAM" id="SSF50346">
    <property type="entry name" value="PRC-barrel domain"/>
    <property type="match status" value="1"/>
</dbReference>
<evidence type="ECO:0000256" key="4">
    <source>
        <dbReference type="ARBA" id="ARBA00023186"/>
    </source>
</evidence>